<dbReference type="Pfam" id="PF07685">
    <property type="entry name" value="GATase_3"/>
    <property type="match status" value="1"/>
</dbReference>
<keyword evidence="7 8" id="KW-0315">Glutamine amidotransferase</keyword>
<comment type="catalytic activity">
    <reaction evidence="8">
        <text>Ni-sirohydrochlorin + 2 L-glutamine + 2 ATP + 2 H2O = Ni-sirohydrochlorin a,c-diamide + 2 L-glutamate + 2 ADP + 2 phosphate + 2 H(+)</text>
        <dbReference type="Rhea" id="RHEA:52896"/>
        <dbReference type="ChEBI" id="CHEBI:15377"/>
        <dbReference type="ChEBI" id="CHEBI:15378"/>
        <dbReference type="ChEBI" id="CHEBI:29985"/>
        <dbReference type="ChEBI" id="CHEBI:30616"/>
        <dbReference type="ChEBI" id="CHEBI:43474"/>
        <dbReference type="ChEBI" id="CHEBI:58359"/>
        <dbReference type="ChEBI" id="CHEBI:136841"/>
        <dbReference type="ChEBI" id="CHEBI:136887"/>
        <dbReference type="ChEBI" id="CHEBI:456216"/>
        <dbReference type="EC" id="6.3.5.12"/>
    </reaction>
</comment>
<dbReference type="STRING" id="1838285.SCAL_000945"/>
<dbReference type="PROSITE" id="PS51274">
    <property type="entry name" value="GATASE_COBBQ"/>
    <property type="match status" value="1"/>
</dbReference>
<dbReference type="UniPathway" id="UPA00148">
    <property type="reaction ID" value="UER00231"/>
</dbReference>
<dbReference type="EMBL" id="LYOS01000002">
    <property type="protein sequence ID" value="OFV68305.1"/>
    <property type="molecule type" value="Genomic_DNA"/>
</dbReference>
<dbReference type="NCBIfam" id="TIGR00379">
    <property type="entry name" value="cobB"/>
    <property type="match status" value="1"/>
</dbReference>
<evidence type="ECO:0000256" key="6">
    <source>
        <dbReference type="ARBA" id="ARBA00022842"/>
    </source>
</evidence>
<dbReference type="GO" id="GO:0005524">
    <property type="term" value="F:ATP binding"/>
    <property type="evidence" value="ECO:0007669"/>
    <property type="project" value="UniProtKB-UniRule"/>
</dbReference>
<dbReference type="SUPFAM" id="SSF52540">
    <property type="entry name" value="P-loop containing nucleoside triphosphate hydrolases"/>
    <property type="match status" value="1"/>
</dbReference>
<dbReference type="CDD" id="cd05388">
    <property type="entry name" value="CobB_N"/>
    <property type="match status" value="1"/>
</dbReference>
<dbReference type="EC" id="6.3.5.12" evidence="8"/>
<evidence type="ECO:0000256" key="7">
    <source>
        <dbReference type="ARBA" id="ARBA00022962"/>
    </source>
</evidence>
<reference evidence="11" key="1">
    <citation type="submission" date="2016-05" db="EMBL/GenBank/DDBJ databases">
        <title>Microbial consortia oxidize butane by reversing methanogenesis.</title>
        <authorList>
            <person name="Laso-Perez R."/>
            <person name="Richter M."/>
            <person name="Wegener G."/>
            <person name="Musat F."/>
        </authorList>
    </citation>
    <scope>NUCLEOTIDE SEQUENCE [LARGE SCALE GENOMIC DNA]</scope>
    <source>
        <strain evidence="11">BOX2</strain>
    </source>
</reference>
<comment type="caution">
    <text evidence="11">The sequence shown here is derived from an EMBL/GenBank/DDBJ whole genome shotgun (WGS) entry which is preliminary data.</text>
</comment>
<dbReference type="NCBIfam" id="NF002204">
    <property type="entry name" value="PRK01077.1"/>
    <property type="match status" value="1"/>
</dbReference>
<evidence type="ECO:0000259" key="9">
    <source>
        <dbReference type="Pfam" id="PF01656"/>
    </source>
</evidence>
<evidence type="ECO:0000313" key="12">
    <source>
        <dbReference type="Proteomes" id="UP000186940"/>
    </source>
</evidence>
<feature type="active site" description="Nucleophile" evidence="8">
    <location>
        <position position="332"/>
    </location>
</feature>
<protein>
    <recommendedName>
        <fullName evidence="8">Cobyrinate a,c-diamide synthase</fullName>
        <ecNumber evidence="8">6.3.5.11</ecNumber>
    </recommendedName>
    <alternativeName>
        <fullName evidence="8">Cobyrinic acid a,c-diamide synthetase</fullName>
    </alternativeName>
    <alternativeName>
        <fullName evidence="8">Ni-sirohydrochlorin a,c-diamide synthase</fullName>
        <ecNumber evidence="8">6.3.5.12</ecNumber>
    </alternativeName>
    <alternativeName>
        <fullName evidence="8">Ni-sirohydrochlorin a,c-diamide synthetase</fullName>
    </alternativeName>
</protein>
<dbReference type="HAMAP" id="MF_00027">
    <property type="entry name" value="CobB_CbiA"/>
    <property type="match status" value="1"/>
</dbReference>
<dbReference type="PANTHER" id="PTHR43873:SF1">
    <property type="entry name" value="COBYRINATE A,C-DIAMIDE SYNTHASE"/>
    <property type="match status" value="1"/>
</dbReference>
<comment type="function">
    <text evidence="8">Catalyzes the ATP-dependent amidation of the two carboxylate groups at positions a and c of cobyrinate, using either L-glutamine or ammonia as the nitrogen source. Involved in the biosynthesis of the unique nickel-containing tetrapyrrole coenzyme F430, the prosthetic group of methyl-coenzyme M reductase (MCR), which plays a key role in methanogenesis and anaerobic methane oxidation. Catalyzes the ATP-dependent amidation of the two carboxylate groups at positions a and c of Ni-sirohydrochlorin, using L-glutamine or ammonia as the nitrogen source.</text>
</comment>
<comment type="cofactor">
    <cofactor evidence="1 8">
        <name>Mg(2+)</name>
        <dbReference type="ChEBI" id="CHEBI:18420"/>
    </cofactor>
</comment>
<keyword evidence="6 8" id="KW-0460">Magnesium</keyword>
<dbReference type="Pfam" id="PF01656">
    <property type="entry name" value="CbiA"/>
    <property type="match status" value="1"/>
</dbReference>
<evidence type="ECO:0000256" key="5">
    <source>
        <dbReference type="ARBA" id="ARBA00022840"/>
    </source>
</evidence>
<comment type="domain">
    <text evidence="8">Comprises of two domains. The C-terminal domain contains the binding site for glutamine and catalyzes the hydrolysis of this substrate to glutamate and ammonia. The N-terminal domain is anticipated to bind ATP, and cobyrinate or Ni-sirohydrochlorin, and catalyzes the ultimate synthesis of the diamide product. The ammonia produced via the glutaminase domain is probably translocated to the adjacent domain via a molecular tunnel, where it reacts with an activated intermediate.</text>
</comment>
<dbReference type="PATRIC" id="fig|1838285.3.peg.958"/>
<dbReference type="InterPro" id="IPR004484">
    <property type="entry name" value="CbiA/CobB_synth"/>
</dbReference>
<dbReference type="Gene3D" id="3.40.50.300">
    <property type="entry name" value="P-loop containing nucleotide triphosphate hydrolases"/>
    <property type="match status" value="1"/>
</dbReference>
<dbReference type="InterPro" id="IPR027417">
    <property type="entry name" value="P-loop_NTPase"/>
</dbReference>
<dbReference type="GO" id="GO:0009236">
    <property type="term" value="P:cobalamin biosynthetic process"/>
    <property type="evidence" value="ECO:0007669"/>
    <property type="project" value="UniProtKB-UniRule"/>
</dbReference>
<dbReference type="CDD" id="cd03130">
    <property type="entry name" value="GATase1_CobB"/>
    <property type="match status" value="1"/>
</dbReference>
<comment type="miscellaneous">
    <text evidence="8">The a and c carboxylates of cobyrinate and Ni-sirohydrochlorin are activated for nucleophilic attack via formation of a phosphorylated intermediate by ATP. CbiA catalyzes first the amidation of the c-carboxylate, and then that of the a-carboxylate.</text>
</comment>
<keyword evidence="12" id="KW-1185">Reference proteome</keyword>
<feature type="site" description="Increases nucleophilicity of active site Cys" evidence="8">
    <location>
        <position position="429"/>
    </location>
</feature>
<feature type="domain" description="CobB/CobQ-like glutamine amidotransferase" evidence="10">
    <location>
        <begin position="250"/>
        <end position="435"/>
    </location>
</feature>
<dbReference type="Proteomes" id="UP000186940">
    <property type="component" value="Unassembled WGS sequence"/>
</dbReference>
<evidence type="ECO:0000256" key="8">
    <source>
        <dbReference type="HAMAP-Rule" id="MF_00027"/>
    </source>
</evidence>
<keyword evidence="5 8" id="KW-0067">ATP-binding</keyword>
<dbReference type="InterPro" id="IPR029062">
    <property type="entry name" value="Class_I_gatase-like"/>
</dbReference>
<dbReference type="GO" id="GO:0015948">
    <property type="term" value="P:methanogenesis"/>
    <property type="evidence" value="ECO:0007669"/>
    <property type="project" value="UniProtKB-KW"/>
</dbReference>
<keyword evidence="8" id="KW-0484">Methanogenesis</keyword>
<comment type="similarity">
    <text evidence="8">Belongs to the CobB/CbiA family.</text>
</comment>
<evidence type="ECO:0000256" key="1">
    <source>
        <dbReference type="ARBA" id="ARBA00001946"/>
    </source>
</evidence>
<dbReference type="SUPFAM" id="SSF52317">
    <property type="entry name" value="Class I glutamine amidotransferase-like"/>
    <property type="match status" value="1"/>
</dbReference>
<dbReference type="PANTHER" id="PTHR43873">
    <property type="entry name" value="COBYRINATE A,C-DIAMIDE SYNTHASE"/>
    <property type="match status" value="1"/>
</dbReference>
<dbReference type="GO" id="GO:0042242">
    <property type="term" value="F:cobyrinic acid a,c-diamide synthase activity"/>
    <property type="evidence" value="ECO:0007669"/>
    <property type="project" value="UniProtKB-UniRule"/>
</dbReference>
<comment type="pathway">
    <text evidence="8">Cofactor biosynthesis; adenosylcobalamin biosynthesis; cob(II)yrinate a,c-diamide from sirohydrochlorin (anaerobic route): step 10/10.</text>
</comment>
<keyword evidence="2 8" id="KW-0169">Cobalamin biosynthesis</keyword>
<evidence type="ECO:0000313" key="11">
    <source>
        <dbReference type="EMBL" id="OFV68305.1"/>
    </source>
</evidence>
<comment type="catalytic activity">
    <reaction evidence="8">
        <text>cob(II)yrinate + 2 L-glutamine + 2 ATP + 2 H2O = cob(II)yrinate a,c diamide + 2 L-glutamate + 2 ADP + 2 phosphate + 2 H(+)</text>
        <dbReference type="Rhea" id="RHEA:26289"/>
        <dbReference type="ChEBI" id="CHEBI:15377"/>
        <dbReference type="ChEBI" id="CHEBI:15378"/>
        <dbReference type="ChEBI" id="CHEBI:29985"/>
        <dbReference type="ChEBI" id="CHEBI:30616"/>
        <dbReference type="ChEBI" id="CHEBI:43474"/>
        <dbReference type="ChEBI" id="CHEBI:58359"/>
        <dbReference type="ChEBI" id="CHEBI:58537"/>
        <dbReference type="ChEBI" id="CHEBI:58894"/>
        <dbReference type="ChEBI" id="CHEBI:456216"/>
        <dbReference type="EC" id="6.3.5.11"/>
    </reaction>
</comment>
<dbReference type="EC" id="6.3.5.11" evidence="8"/>
<dbReference type="InterPro" id="IPR002586">
    <property type="entry name" value="CobQ/CobB/MinD/ParA_Nub-bd_dom"/>
</dbReference>
<name>A0A1F2PB73_9EURY</name>
<evidence type="ECO:0000256" key="4">
    <source>
        <dbReference type="ARBA" id="ARBA00022741"/>
    </source>
</evidence>
<evidence type="ECO:0000259" key="10">
    <source>
        <dbReference type="Pfam" id="PF07685"/>
    </source>
</evidence>
<evidence type="ECO:0000256" key="2">
    <source>
        <dbReference type="ARBA" id="ARBA00022573"/>
    </source>
</evidence>
<evidence type="ECO:0000256" key="3">
    <source>
        <dbReference type="ARBA" id="ARBA00022598"/>
    </source>
</evidence>
<dbReference type="InterPro" id="IPR011698">
    <property type="entry name" value="GATase_3"/>
</dbReference>
<organism evidence="11 12">
    <name type="scientific">Candidatus Syntropharchaeum caldarium</name>
    <dbReference type="NCBI Taxonomy" id="1838285"/>
    <lineage>
        <taxon>Archaea</taxon>
        <taxon>Methanobacteriati</taxon>
        <taxon>Methanobacteriota</taxon>
        <taxon>Stenosarchaea group</taxon>
        <taxon>Methanomicrobia</taxon>
        <taxon>Methanosarcinales</taxon>
        <taxon>ANME-2 cluster</taxon>
        <taxon>Candidatus Syntropharchaeum</taxon>
    </lineage>
</organism>
<keyword evidence="4 8" id="KW-0547">Nucleotide-binding</keyword>
<proteinExistence type="inferred from homology"/>
<keyword evidence="3 8" id="KW-0436">Ligase</keyword>
<gene>
    <name evidence="8" type="primary">cbiA</name>
    <name evidence="8" type="synonym">cfbB</name>
    <name evidence="11" type="ORF">SCAL_000945</name>
</gene>
<accession>A0A1F2PB73</accession>
<dbReference type="AlphaFoldDB" id="A0A1F2PB73"/>
<feature type="domain" description="CobQ/CobB/MinD/ParA nucleotide binding" evidence="9">
    <location>
        <begin position="6"/>
        <end position="185"/>
    </location>
</feature>
<dbReference type="Gene3D" id="3.40.50.880">
    <property type="match status" value="1"/>
</dbReference>
<sequence length="452" mass="49475">MKFPRIIFAGSGSGVGKTTITTGVMSALTGRGFDVQGYKVGPDYIDPGYHRKATGHSSRNIDSVLMTPATIKEIFFRNSTSKDLSIIEGVRGLFEGISIHQEEGSTAHIAKILKAPVILIVNAKSITKSAAAIVHGFKSFDREVMIKGVILNNIAGEEHRKKVVTAVEDLAGVSVIGAIPRSEEMEICDRHLGLIPMVESGIELEGIRSVIETYVDLDRILEIAESAPEIETEAPVVFLRQEGIGDGIFRVGVAYDDAFNFYYEDSLDLLRINGCEPVFFSPLSDKRLPQLDGLYIGGGYPEVFAKELSRNESMLKDLQRVLDDGIPTIAECGGLIYLGKKLAGSRGVGFLPIESGMNGRHVKFTVAETINDSVLFAKGKRVLGHEFHYTAVHDPPEDLRFAYRMLRGNGIDGKHDGIIQGGTLASYMHLHFASDPESVVRFREAMEAFRRG</sequence>